<dbReference type="Proteomes" id="UP000002664">
    <property type="component" value="Chromosome"/>
</dbReference>
<evidence type="ECO:0000256" key="3">
    <source>
        <dbReference type="ARBA" id="ARBA00022490"/>
    </source>
</evidence>
<dbReference type="RefSeq" id="WP_014513656.1">
    <property type="nucleotide sequence ID" value="NC_017276.1"/>
</dbReference>
<evidence type="ECO:0000256" key="5">
    <source>
        <dbReference type="ARBA" id="ARBA00030001"/>
    </source>
</evidence>
<dbReference type="EMDB" id="EMD-10209"/>
<evidence type="ECO:0007829" key="9">
    <source>
        <dbReference type="PDB" id="6S8B"/>
    </source>
</evidence>
<dbReference type="EMDB" id="EMD-10119"/>
<dbReference type="EMDB" id="EMD-10117"/>
<dbReference type="PDB" id="6SHB">
    <property type="method" value="EM"/>
    <property type="resolution" value="3.07 A"/>
    <property type="chains" value="A/B/C=1-155"/>
</dbReference>
<dbReference type="eggNOG" id="arCOG02654">
    <property type="taxonomic scope" value="Archaea"/>
</dbReference>
<organism evidence="6 7">
    <name type="scientific">Saccharolobus islandicus (strain REY15A)</name>
    <name type="common">Sulfolobus islandicus</name>
    <dbReference type="NCBI Taxonomy" id="930945"/>
    <lineage>
        <taxon>Archaea</taxon>
        <taxon>Thermoproteota</taxon>
        <taxon>Thermoprotei</taxon>
        <taxon>Sulfolobales</taxon>
        <taxon>Sulfolobaceae</taxon>
        <taxon>Saccharolobus</taxon>
    </lineage>
</organism>
<dbReference type="EMDB" id="EMD-10196"/>
<comment type="similarity">
    <text evidence="2">Belongs to the CRISPR system Cmr5 family.</text>
</comment>
<dbReference type="STRING" id="930945.SiRe_0601"/>
<dbReference type="PDB" id="6SIC">
    <property type="method" value="EM"/>
    <property type="resolution" value="3.52 A"/>
    <property type="chains" value="A/B/C=1-155"/>
</dbReference>
<dbReference type="InterPro" id="IPR010160">
    <property type="entry name" value="CRISPR-assoc_prot_Cmr5"/>
</dbReference>
<evidence type="ECO:0000313" key="7">
    <source>
        <dbReference type="Proteomes" id="UP000002664"/>
    </source>
</evidence>
<dbReference type="GeneID" id="12417500"/>
<dbReference type="Gene3D" id="1.10.520.30">
    <property type="entry name" value="AF1862-like domain"/>
    <property type="match status" value="1"/>
</dbReference>
<dbReference type="PDB" id="6S8E">
    <property type="method" value="EM"/>
    <property type="resolution" value="3.10 A"/>
    <property type="chains" value="A/B/C=1-155"/>
</dbReference>
<dbReference type="EMBL" id="CP002425">
    <property type="protein sequence ID" value="ADX84684.1"/>
    <property type="molecule type" value="Genomic_DNA"/>
</dbReference>
<accession>F0NDX5</accession>
<dbReference type="GO" id="GO:0005737">
    <property type="term" value="C:cytoplasm"/>
    <property type="evidence" value="ECO:0007669"/>
    <property type="project" value="UniProtKB-SubCell"/>
</dbReference>
<evidence type="ECO:0000256" key="4">
    <source>
        <dbReference type="ARBA" id="ARBA00023118"/>
    </source>
</evidence>
<dbReference type="KEGG" id="sir:SiRe_0601"/>
<evidence type="ECO:0007829" key="8">
    <source>
        <dbReference type="PDB" id="6S6B"/>
    </source>
</evidence>
<dbReference type="GO" id="GO:0051607">
    <property type="term" value="P:defense response to virus"/>
    <property type="evidence" value="ECO:0007669"/>
    <property type="project" value="UniProtKB-KW"/>
</dbReference>
<dbReference type="PDB" id="6S6B">
    <property type="method" value="EM"/>
    <property type="resolution" value="2.75 A"/>
    <property type="chains" value="A/B/C=1-155"/>
</dbReference>
<dbReference type="EMDB" id="EMD-10126"/>
<dbReference type="EMDB" id="EMD-10197"/>
<proteinExistence type="evidence at protein level"/>
<keyword evidence="7" id="KW-1185">Reference proteome</keyword>
<comment type="subcellular location">
    <subcellularLocation>
        <location evidence="1">Cytoplasm</location>
    </subcellularLocation>
</comment>
<dbReference type="PDB" id="6S8B">
    <property type="method" value="EM"/>
    <property type="resolution" value="2.41 A"/>
    <property type="chains" value="A/B/C=1-155"/>
</dbReference>
<keyword evidence="3" id="KW-0963">Cytoplasm</keyword>
<dbReference type="SUPFAM" id="SSF158568">
    <property type="entry name" value="AF1862-like"/>
    <property type="match status" value="1"/>
</dbReference>
<gene>
    <name evidence="6" type="ordered locus">SiRe_0601</name>
</gene>
<name>F0NDX5_SACI5</name>
<dbReference type="SMR" id="F0NDX5"/>
<evidence type="ECO:0000313" key="6">
    <source>
        <dbReference type="EMBL" id="ADX84684.1"/>
    </source>
</evidence>
<reference evidence="6 7" key="1">
    <citation type="journal article" date="2011" name="J. Bacteriol.">
        <title>Genome analyses of icelandic strains of Sulfolobus islandicus, model organisms for genetic and virus-host interaction studies.</title>
        <authorList>
            <person name="Guo L."/>
            <person name="Brugger K."/>
            <person name="Liu C."/>
            <person name="Shah S.A."/>
            <person name="Zheng H."/>
            <person name="Zhu Y."/>
            <person name="Wang S."/>
            <person name="Lillestol R.K."/>
            <person name="Chen L."/>
            <person name="Frank J."/>
            <person name="Prangishvili D."/>
            <person name="Paulin L."/>
            <person name="She Q."/>
            <person name="Huang L."/>
            <person name="Garrett R.A."/>
        </authorList>
    </citation>
    <scope>NUCLEOTIDE SEQUENCE [LARGE SCALE GENOMIC DNA]</scope>
    <source>
        <strain evidence="6 7">REY15A</strain>
    </source>
</reference>
<sequence>MLYEEDYKLALEAFKKVFNALTHYGAKQAFRSRARDLVEEIYNSGFIPTFFYIISKAELNSDSLDSLISLFSSDNAILRGSDENVSYSAYLFIILYYLIKRGIIEQKFLIQALRCEKTRLDLIDKLYNLAPIISAKIRTYLLAIKRLSEALIEAR</sequence>
<protein>
    <recommendedName>
        <fullName evidence="5">CRISPR type III-B/RAMP module-associated protein Cmr5</fullName>
    </recommendedName>
</protein>
<dbReference type="HOGENOM" id="CLU_1691615_0_0_2"/>
<dbReference type="InterPro" id="IPR023101">
    <property type="entry name" value="AF1862-like_dom_sf"/>
</dbReference>
<reference evidence="8 9" key="2">
    <citation type="journal article" date="2020" name="Mol. Cell">
        <title>Structures of the Cmr-beta Complex Reveal the Regulation of the Immunity Mechanism of Type III-B CRISPR-Cas.</title>
        <authorList>
            <person name="Sofos N."/>
            <person name="Feng M."/>
            <person name="Stella S."/>
            <person name="Pape T."/>
            <person name="Fuglsang A."/>
            <person name="Lin J."/>
            <person name="Huang Q."/>
            <person name="Li Y."/>
            <person name="She Q."/>
            <person name="Montoya G."/>
        </authorList>
    </citation>
    <scope>STRUCTURE BY ELECTRON MICROSCOPY (2.41 ANGSTROMS)</scope>
</reference>
<dbReference type="PDB" id="6SH8">
    <property type="method" value="EM"/>
    <property type="resolution" value="3.14 A"/>
    <property type="chains" value="A/B/C=1-155"/>
</dbReference>
<keyword evidence="8 9" id="KW-0002">3D-structure</keyword>
<evidence type="ECO:0000256" key="1">
    <source>
        <dbReference type="ARBA" id="ARBA00004496"/>
    </source>
</evidence>
<dbReference type="AlphaFoldDB" id="F0NDX5"/>
<keyword evidence="4" id="KW-0051">Antiviral defense</keyword>
<dbReference type="NCBIfam" id="TIGR01881">
    <property type="entry name" value="cas_Cmr5"/>
    <property type="match status" value="1"/>
</dbReference>
<dbReference type="EMDB" id="EMD-10102"/>
<dbReference type="PDB" id="6S91">
    <property type="method" value="EM"/>
    <property type="resolution" value="2.68 A"/>
    <property type="chains" value="A/B/C=1-155"/>
</dbReference>
<evidence type="ECO:0000256" key="2">
    <source>
        <dbReference type="ARBA" id="ARBA00006161"/>
    </source>
</evidence>